<reference evidence="1 2" key="1">
    <citation type="journal article" date="2014" name="FEMS Microbiol. Ecol.">
        <title>Sphaerotilus natans encrusted with nanoball-shaped Fe(III) oxide minerals formed by nitrate-reducing mixotrophic Fe(II) oxidation.</title>
        <authorList>
            <person name="Park S."/>
            <person name="Kim D.H."/>
            <person name="Lee J.H."/>
            <person name="Hur H.G."/>
        </authorList>
    </citation>
    <scope>NUCLEOTIDE SEQUENCE [LARGE SCALE GENOMIC DNA]</scope>
    <source>
        <strain evidence="1 2">DSM 6575</strain>
    </source>
</reference>
<dbReference type="STRING" id="34103.SAMN05421778_111133"/>
<gene>
    <name evidence="1" type="ORF">X805_38000</name>
</gene>
<dbReference type="eggNOG" id="ENOG502ZCK9">
    <property type="taxonomic scope" value="Bacteria"/>
</dbReference>
<name>A0A059KGJ9_9BURK</name>
<proteinExistence type="predicted"/>
<dbReference type="AlphaFoldDB" id="A0A059KGJ9"/>
<evidence type="ECO:0000313" key="1">
    <source>
        <dbReference type="EMBL" id="KDB50592.1"/>
    </source>
</evidence>
<accession>A0A059KGJ9</accession>
<dbReference type="EMBL" id="AZRA01000125">
    <property type="protein sequence ID" value="KDB50592.1"/>
    <property type="molecule type" value="Genomic_DNA"/>
</dbReference>
<evidence type="ECO:0008006" key="3">
    <source>
        <dbReference type="Google" id="ProtNLM"/>
    </source>
</evidence>
<keyword evidence="2" id="KW-1185">Reference proteome</keyword>
<sequence>MDMTEGAQNSATDQIAGVIGRFQRGPIDSAIFVTRDTVSQALGPAGSIRSNPLNECGIQLREALELGTRGAVVRRIAAPNASRSFAVVRIPGGAALSAVVTAGAVSELKITAAGKHYQTGTLVSFSGPGTGASAKIVANPAGEITGFTDLKGGTGYTTAPTATPDGSIWYSVSAVEPVNFSLYLDDRHCWNSGVVLSLHADRTPISGASTPNQVVSLRVIDPLNNNEVTTFTGSLQMGAQDDYGHSIYLPDVIERQAPLYRLTVATGTAIGPENGNAYGRSSATGKDLWATSQTLALFSEGTAAYTEETYAEAIKSLTSASGRPFGILMTGGTQSVILLAKLGEASRALNIPLVGDVNGKMTYREAIDFVQGLGFQDDTAHLISFYWAPVEAYEPFNGYREVWGTSGVQVGLRCARNAQINSHGFAPKNQPIAGHRFPLPRQQLRQLVAVSDAEKSDLAVGGINPVLFYNTGGGSYQFGDCLTVVKSRTSDRRLIAVGEMSAHIDNALADYASQLTHKRMKQAVKDMEDFADRFLSNATAAEWLVPSNRLGGSTFSVTVTPVSDSPKTKMAVYYSTSFDGTLRQAFLQQAITG</sequence>
<dbReference type="Proteomes" id="UP000026714">
    <property type="component" value="Unassembled WGS sequence"/>
</dbReference>
<dbReference type="RefSeq" id="WP_139330852.1">
    <property type="nucleotide sequence ID" value="NZ_AZRA01000125.1"/>
</dbReference>
<evidence type="ECO:0000313" key="2">
    <source>
        <dbReference type="Proteomes" id="UP000026714"/>
    </source>
</evidence>
<comment type="caution">
    <text evidence="1">The sequence shown here is derived from an EMBL/GenBank/DDBJ whole genome shotgun (WGS) entry which is preliminary data.</text>
</comment>
<protein>
    <recommendedName>
        <fullName evidence="3">Tail sheath protein subtilisin-like domain-containing protein</fullName>
    </recommendedName>
</protein>
<organism evidence="1 2">
    <name type="scientific">Sphaerotilus natans subsp. natans DSM 6575</name>
    <dbReference type="NCBI Taxonomy" id="1286631"/>
    <lineage>
        <taxon>Bacteria</taxon>
        <taxon>Pseudomonadati</taxon>
        <taxon>Pseudomonadota</taxon>
        <taxon>Betaproteobacteria</taxon>
        <taxon>Burkholderiales</taxon>
        <taxon>Sphaerotilaceae</taxon>
        <taxon>Sphaerotilus</taxon>
    </lineage>
</organism>